<sequence>MSVKIQAAIVKPLFGVRSTHDRDNKRLDSQRLWSLQTGELIRVFETSPYWFADAIANTSEAGLAEAYTAVESTLNLHTIFGWSLSGVICAVTAWRYVWRSGSILLAPYFP</sequence>
<proteinExistence type="predicted"/>
<keyword evidence="1" id="KW-0472">Membrane</keyword>
<organism evidence="3 4">
    <name type="scientific">Chamaesiphon minutus (strain ATCC 27169 / PCC 6605)</name>
    <dbReference type="NCBI Taxonomy" id="1173020"/>
    <lineage>
        <taxon>Bacteria</taxon>
        <taxon>Bacillati</taxon>
        <taxon>Cyanobacteriota</taxon>
        <taxon>Cyanophyceae</taxon>
        <taxon>Gomontiellales</taxon>
        <taxon>Chamaesiphonaceae</taxon>
        <taxon>Chamaesiphon</taxon>
    </lineage>
</organism>
<evidence type="ECO:0000256" key="1">
    <source>
        <dbReference type="SAM" id="Phobius"/>
    </source>
</evidence>
<dbReference type="AlphaFoldDB" id="K9UCE9"/>
<keyword evidence="1" id="KW-0812">Transmembrane</keyword>
<reference evidence="3 4" key="1">
    <citation type="submission" date="2012-05" db="EMBL/GenBank/DDBJ databases">
        <title>Finished chromosome of genome of Chamaesiphon sp. PCC 6605.</title>
        <authorList>
            <consortium name="US DOE Joint Genome Institute"/>
            <person name="Gugger M."/>
            <person name="Coursin T."/>
            <person name="Rippka R."/>
            <person name="Tandeau De Marsac N."/>
            <person name="Huntemann M."/>
            <person name="Wei C.-L."/>
            <person name="Han J."/>
            <person name="Detter J.C."/>
            <person name="Han C."/>
            <person name="Tapia R."/>
            <person name="Chen A."/>
            <person name="Kyrpides N."/>
            <person name="Mavromatis K."/>
            <person name="Markowitz V."/>
            <person name="Szeto E."/>
            <person name="Ivanova N."/>
            <person name="Pagani I."/>
            <person name="Pati A."/>
            <person name="Goodwin L."/>
            <person name="Nordberg H.P."/>
            <person name="Cantor M.N."/>
            <person name="Hua S.X."/>
            <person name="Woyke T."/>
            <person name="Kerfeld C.A."/>
        </authorList>
    </citation>
    <scope>NUCLEOTIDE SEQUENCE [LARGE SCALE GENOMIC DNA]</scope>
    <source>
        <strain evidence="4">ATCC 27169 / PCC 6605</strain>
    </source>
</reference>
<evidence type="ECO:0000313" key="3">
    <source>
        <dbReference type="EMBL" id="AFY92515.1"/>
    </source>
</evidence>
<dbReference type="STRING" id="1173020.Cha6605_1321"/>
<dbReference type="Pfam" id="PF09990">
    <property type="entry name" value="DUF2231"/>
    <property type="match status" value="1"/>
</dbReference>
<evidence type="ECO:0000259" key="2">
    <source>
        <dbReference type="Pfam" id="PF09990"/>
    </source>
</evidence>
<dbReference type="Proteomes" id="UP000010366">
    <property type="component" value="Chromosome"/>
</dbReference>
<evidence type="ECO:0000313" key="4">
    <source>
        <dbReference type="Proteomes" id="UP000010366"/>
    </source>
</evidence>
<dbReference type="KEGG" id="cmp:Cha6605_1321"/>
<gene>
    <name evidence="3" type="ORF">Cha6605_1321</name>
</gene>
<keyword evidence="1" id="KW-1133">Transmembrane helix</keyword>
<feature type="transmembrane region" description="Helical" evidence="1">
    <location>
        <begin position="79"/>
        <end position="98"/>
    </location>
</feature>
<accession>K9UCE9</accession>
<protein>
    <submittedName>
        <fullName evidence="3">Putative membrane protein (DUF2231)</fullName>
    </submittedName>
</protein>
<feature type="domain" description="DUF2231" evidence="2">
    <location>
        <begin position="52"/>
        <end position="104"/>
    </location>
</feature>
<dbReference type="HOGENOM" id="CLU_2166479_0_0_3"/>
<dbReference type="InterPro" id="IPR019251">
    <property type="entry name" value="DUF2231_TM"/>
</dbReference>
<keyword evidence="4" id="KW-1185">Reference proteome</keyword>
<name>K9UCE9_CHAP6</name>
<dbReference type="EMBL" id="CP003600">
    <property type="protein sequence ID" value="AFY92515.1"/>
    <property type="molecule type" value="Genomic_DNA"/>
</dbReference>
<dbReference type="eggNOG" id="COG4244">
    <property type="taxonomic scope" value="Bacteria"/>
</dbReference>
<dbReference type="RefSeq" id="WP_015158699.1">
    <property type="nucleotide sequence ID" value="NC_019697.1"/>
</dbReference>